<dbReference type="GO" id="GO:0004386">
    <property type="term" value="F:helicase activity"/>
    <property type="evidence" value="ECO:0007669"/>
    <property type="project" value="UniProtKB-KW"/>
</dbReference>
<dbReference type="Gene3D" id="3.40.50.300">
    <property type="entry name" value="P-loop containing nucleotide triphosphate hydrolases"/>
    <property type="match status" value="2"/>
</dbReference>
<dbReference type="InterPro" id="IPR027417">
    <property type="entry name" value="P-loop_NTPase"/>
</dbReference>
<comment type="similarity">
    <text evidence="5 6">Belongs to the DEAD box helicase family.</text>
</comment>
<feature type="compositionally biased region" description="Basic and acidic residues" evidence="7">
    <location>
        <begin position="479"/>
        <end position="578"/>
    </location>
</feature>
<reference evidence="10 11" key="1">
    <citation type="submission" date="2023-09" db="EMBL/GenBank/DDBJ databases">
        <authorList>
            <person name="Rey-Velasco X."/>
        </authorList>
    </citation>
    <scope>NUCLEOTIDE SEQUENCE [LARGE SCALE GENOMIC DNA]</scope>
    <source>
        <strain evidence="10 11">F394</strain>
    </source>
</reference>
<protein>
    <submittedName>
        <fullName evidence="10">DEAD/DEAH box helicase</fullName>
        <ecNumber evidence="10">3.6.4.-</ecNumber>
    </submittedName>
</protein>
<keyword evidence="3 6" id="KW-0347">Helicase</keyword>
<gene>
    <name evidence="10" type="ORF">RM540_05940</name>
</gene>
<keyword evidence="4 6" id="KW-0067">ATP-binding</keyword>
<keyword evidence="11" id="KW-1185">Reference proteome</keyword>
<sequence>MAYEAVFDFTQKAQNEAKASRPLQTPFSEPDPDAEAVSVQDLPARLQAGIQALGWPALMPVQAEALPYILDGQDLVVQSRTGSGKTGAFLLPLLEKLDPDEDTCQALVLCPTRELARQIHDEFQRMNAGLDEADRLRAVPVYGGTAYGPQIEAFEKGAHLVVGTPGRVLDHLSRGTLKLDRLRTIILDEADEMLSMGFFPDMLKVRRYLPRERDSYMFSATMPFQVQRIGQEFLTDPVFIATAGGTVHVERMTHRAAQVAPMEKDRALATLIEWENPSSAIIFANTRRDVEYLATFLNNYGYNAAGISSDLTQKAREKTMKRLRDGDLRFLVATDVAARGIDVEDLSHVFHYDIPQDREYYVHRSGRTARAGKAGVSIAITTASDMPTLRQIAKKYDIPLDEIDLPTPDELGNRVGQRLTRILEDDLRGRSNLERERQKRFVPVARQFVEEGEPELLAMLLDRVYQASLHDTPAGPAMDRTESEYDVQQREAKEAREARDGDRTGRGGDERGGRSRRRDDEGRGSEGRSRRRDDDDRPARDDDDAPHADARDDVSARPAREERNGESDGDDRNGERGRGGRSRRSRRDEPAGRGDQPTDRDGDDDRPAPAERGEAQRDDSDDRSARSERGGRSGSRRSGRGGEPEAAAGSRRRPVDEPYAFTAEGGVALAAGADAEFDDAPADDPQGGAADNGEATKPKRKRRRSKKSE</sequence>
<proteinExistence type="inferred from homology"/>
<dbReference type="PROSITE" id="PS51192">
    <property type="entry name" value="HELICASE_ATP_BIND_1"/>
    <property type="match status" value="1"/>
</dbReference>
<keyword evidence="1 6" id="KW-0547">Nucleotide-binding</keyword>
<dbReference type="PROSITE" id="PS51194">
    <property type="entry name" value="HELICASE_CTER"/>
    <property type="match status" value="1"/>
</dbReference>
<dbReference type="InterPro" id="IPR050079">
    <property type="entry name" value="DEAD_box_RNA_helicase"/>
</dbReference>
<evidence type="ECO:0000256" key="7">
    <source>
        <dbReference type="SAM" id="MobiDB-lite"/>
    </source>
</evidence>
<evidence type="ECO:0000256" key="2">
    <source>
        <dbReference type="ARBA" id="ARBA00022801"/>
    </source>
</evidence>
<feature type="domain" description="Helicase ATP-binding" evidence="8">
    <location>
        <begin position="66"/>
        <end position="240"/>
    </location>
</feature>
<dbReference type="PANTHER" id="PTHR47959">
    <property type="entry name" value="ATP-DEPENDENT RNA HELICASE RHLE-RELATED"/>
    <property type="match status" value="1"/>
</dbReference>
<evidence type="ECO:0000259" key="9">
    <source>
        <dbReference type="PROSITE" id="PS51194"/>
    </source>
</evidence>
<dbReference type="InterPro" id="IPR001650">
    <property type="entry name" value="Helicase_C-like"/>
</dbReference>
<dbReference type="InterPro" id="IPR044742">
    <property type="entry name" value="DEAD/DEAH_RhlB"/>
</dbReference>
<dbReference type="RefSeq" id="WP_311662629.1">
    <property type="nucleotide sequence ID" value="NZ_JAVRHT010000010.1"/>
</dbReference>
<feature type="compositionally biased region" description="Basic residues" evidence="7">
    <location>
        <begin position="698"/>
        <end position="709"/>
    </location>
</feature>
<dbReference type="PANTHER" id="PTHR47959:SF1">
    <property type="entry name" value="ATP-DEPENDENT RNA HELICASE DBPA"/>
    <property type="match status" value="1"/>
</dbReference>
<dbReference type="CDD" id="cd18787">
    <property type="entry name" value="SF2_C_DEAD"/>
    <property type="match status" value="1"/>
</dbReference>
<evidence type="ECO:0000259" key="8">
    <source>
        <dbReference type="PROSITE" id="PS51192"/>
    </source>
</evidence>
<dbReference type="EC" id="3.6.4.-" evidence="10"/>
<dbReference type="InterPro" id="IPR000629">
    <property type="entry name" value="RNA-helicase_DEAD-box_CS"/>
</dbReference>
<dbReference type="CDD" id="cd00268">
    <property type="entry name" value="DEADc"/>
    <property type="match status" value="1"/>
</dbReference>
<accession>A0ABU3BPS3</accession>
<dbReference type="Proteomes" id="UP001267426">
    <property type="component" value="Unassembled WGS sequence"/>
</dbReference>
<organism evidence="10 11">
    <name type="scientific">Rubrivirga litoralis</name>
    <dbReference type="NCBI Taxonomy" id="3075598"/>
    <lineage>
        <taxon>Bacteria</taxon>
        <taxon>Pseudomonadati</taxon>
        <taxon>Rhodothermota</taxon>
        <taxon>Rhodothermia</taxon>
        <taxon>Rhodothermales</taxon>
        <taxon>Rubricoccaceae</taxon>
        <taxon>Rubrivirga</taxon>
    </lineage>
</organism>
<evidence type="ECO:0000256" key="1">
    <source>
        <dbReference type="ARBA" id="ARBA00022741"/>
    </source>
</evidence>
<comment type="caution">
    <text evidence="10">The sequence shown here is derived from an EMBL/GenBank/DDBJ whole genome shotgun (WGS) entry which is preliminary data.</text>
</comment>
<evidence type="ECO:0000313" key="10">
    <source>
        <dbReference type="EMBL" id="MDT0631286.1"/>
    </source>
</evidence>
<dbReference type="SMART" id="SM00487">
    <property type="entry name" value="DEXDc"/>
    <property type="match status" value="1"/>
</dbReference>
<feature type="compositionally biased region" description="Low complexity" evidence="7">
    <location>
        <begin position="663"/>
        <end position="674"/>
    </location>
</feature>
<evidence type="ECO:0000256" key="4">
    <source>
        <dbReference type="ARBA" id="ARBA00022840"/>
    </source>
</evidence>
<evidence type="ECO:0000313" key="11">
    <source>
        <dbReference type="Proteomes" id="UP001267426"/>
    </source>
</evidence>
<dbReference type="EMBL" id="JAVRHT010000010">
    <property type="protein sequence ID" value="MDT0631286.1"/>
    <property type="molecule type" value="Genomic_DNA"/>
</dbReference>
<feature type="compositionally biased region" description="Basic and acidic residues" evidence="7">
    <location>
        <begin position="586"/>
        <end position="631"/>
    </location>
</feature>
<name>A0ABU3BPS3_9BACT</name>
<dbReference type="PROSITE" id="PS00039">
    <property type="entry name" value="DEAD_ATP_HELICASE"/>
    <property type="match status" value="1"/>
</dbReference>
<dbReference type="InterPro" id="IPR014001">
    <property type="entry name" value="Helicase_ATP-bd"/>
</dbReference>
<dbReference type="InterPro" id="IPR011545">
    <property type="entry name" value="DEAD/DEAH_box_helicase_dom"/>
</dbReference>
<feature type="region of interest" description="Disordered" evidence="7">
    <location>
        <begin position="471"/>
        <end position="709"/>
    </location>
</feature>
<feature type="domain" description="Helicase C-terminal" evidence="9">
    <location>
        <begin position="263"/>
        <end position="411"/>
    </location>
</feature>
<dbReference type="SMART" id="SM00490">
    <property type="entry name" value="HELICc"/>
    <property type="match status" value="1"/>
</dbReference>
<dbReference type="GO" id="GO:0016787">
    <property type="term" value="F:hydrolase activity"/>
    <property type="evidence" value="ECO:0007669"/>
    <property type="project" value="UniProtKB-KW"/>
</dbReference>
<dbReference type="Pfam" id="PF00270">
    <property type="entry name" value="DEAD"/>
    <property type="match status" value="1"/>
</dbReference>
<evidence type="ECO:0000256" key="3">
    <source>
        <dbReference type="ARBA" id="ARBA00022806"/>
    </source>
</evidence>
<evidence type="ECO:0000256" key="5">
    <source>
        <dbReference type="ARBA" id="ARBA00038437"/>
    </source>
</evidence>
<dbReference type="Pfam" id="PF00271">
    <property type="entry name" value="Helicase_C"/>
    <property type="match status" value="1"/>
</dbReference>
<dbReference type="SUPFAM" id="SSF52540">
    <property type="entry name" value="P-loop containing nucleoside triphosphate hydrolases"/>
    <property type="match status" value="1"/>
</dbReference>
<evidence type="ECO:0000256" key="6">
    <source>
        <dbReference type="RuleBase" id="RU000492"/>
    </source>
</evidence>
<keyword evidence="2 6" id="KW-0378">Hydrolase</keyword>